<organism evidence="1 2">
    <name type="scientific">Hermanssonia centrifuga</name>
    <dbReference type="NCBI Taxonomy" id="98765"/>
    <lineage>
        <taxon>Eukaryota</taxon>
        <taxon>Fungi</taxon>
        <taxon>Dikarya</taxon>
        <taxon>Basidiomycota</taxon>
        <taxon>Agaricomycotina</taxon>
        <taxon>Agaricomycetes</taxon>
        <taxon>Polyporales</taxon>
        <taxon>Meruliaceae</taxon>
        <taxon>Hermanssonia</taxon>
    </lineage>
</organism>
<evidence type="ECO:0000313" key="1">
    <source>
        <dbReference type="EMBL" id="PSS29896.1"/>
    </source>
</evidence>
<sequence>MISAKESGEEAFWHKHCYTVPLGNESAKQKSEKPRKLQTCARCHKIKYAGGVGSGKYHRKLYCSDGVKMQDKADTPSRWPQPEGIFTTRSHFHPLVFLEELRRLYEKAVIQGDSSFDNMKSELFMEMLKARLETMELEKDSQMVKTVVFRLFPYLTMSLPLKDTIAIKDRKQYLRVDCLPAN</sequence>
<dbReference type="OrthoDB" id="2745353at2759"/>
<name>A0A2R6RIN8_9APHY</name>
<dbReference type="Proteomes" id="UP000186601">
    <property type="component" value="Unassembled WGS sequence"/>
</dbReference>
<protein>
    <submittedName>
        <fullName evidence="1">Uncharacterized protein</fullName>
    </submittedName>
</protein>
<comment type="caution">
    <text evidence="1">The sequence shown here is derived from an EMBL/GenBank/DDBJ whole genome shotgun (WGS) entry which is preliminary data.</text>
</comment>
<dbReference type="EMBL" id="MLYV02000244">
    <property type="protein sequence ID" value="PSS29896.1"/>
    <property type="molecule type" value="Genomic_DNA"/>
</dbReference>
<accession>A0A2R6RIN8</accession>
<reference evidence="1 2" key="1">
    <citation type="submission" date="2018-02" db="EMBL/GenBank/DDBJ databases">
        <title>Genome sequence of the basidiomycete white-rot fungus Phlebia centrifuga.</title>
        <authorList>
            <person name="Granchi Z."/>
            <person name="Peng M."/>
            <person name="de Vries R.P."/>
            <person name="Hilden K."/>
            <person name="Makela M.R."/>
            <person name="Grigoriev I."/>
            <person name="Riley R."/>
        </authorList>
    </citation>
    <scope>NUCLEOTIDE SEQUENCE [LARGE SCALE GENOMIC DNA]</scope>
    <source>
        <strain evidence="1 2">FBCC195</strain>
    </source>
</reference>
<dbReference type="AlphaFoldDB" id="A0A2R6RIN8"/>
<keyword evidence="2" id="KW-1185">Reference proteome</keyword>
<evidence type="ECO:0000313" key="2">
    <source>
        <dbReference type="Proteomes" id="UP000186601"/>
    </source>
</evidence>
<proteinExistence type="predicted"/>
<gene>
    <name evidence="1" type="ORF">PHLCEN_2v2608</name>
</gene>